<dbReference type="InterPro" id="IPR005064">
    <property type="entry name" value="BUG"/>
</dbReference>
<proteinExistence type="inferred from homology"/>
<organism evidence="3 4">
    <name type="scientific">Clostridium hominis</name>
    <dbReference type="NCBI Taxonomy" id="2763036"/>
    <lineage>
        <taxon>Bacteria</taxon>
        <taxon>Bacillati</taxon>
        <taxon>Bacillota</taxon>
        <taxon>Clostridia</taxon>
        <taxon>Eubacteriales</taxon>
        <taxon>Clostridiaceae</taxon>
        <taxon>Clostridium</taxon>
    </lineage>
</organism>
<sequence length="325" mass="35061">MKKVKKLLASVMVMMLGVTAIGCQSKDASGEATENWPTEAVTIICPWAVGGLADQVNRAMSEYGKELLGQPLLADNVLGSGGAVALTQYLQEKANSHKLIFGGEGSFAIAPLTSEVAYKFEDFIPVINVYSSTFVLSANPKTNVDSFKALEEYAKNNVIKVATNGTASSEAMQCAALLNEMGANYQVVPYDGANEALTAAVSGEVDFAVTHASLAREFVKSGDVNPVVAFDEKKLVDEVYNLDCVVDYGYDTWMTNVCAVFMRAGTDQVVVDKMYDVLNQILTNEKFLATADNIGVNIDIKNGEEVKAYIDSCMEKAEKYAKLVQ</sequence>
<feature type="chain" id="PRO_5047484513" evidence="2">
    <location>
        <begin position="21"/>
        <end position="325"/>
    </location>
</feature>
<dbReference type="Gene3D" id="3.40.190.10">
    <property type="entry name" value="Periplasmic binding protein-like II"/>
    <property type="match status" value="1"/>
</dbReference>
<dbReference type="PIRSF" id="PIRSF017082">
    <property type="entry name" value="YflP"/>
    <property type="match status" value="1"/>
</dbReference>
<dbReference type="SUPFAM" id="SSF53850">
    <property type="entry name" value="Periplasmic binding protein-like II"/>
    <property type="match status" value="1"/>
</dbReference>
<keyword evidence="2" id="KW-0732">Signal</keyword>
<dbReference type="Proteomes" id="UP000596929">
    <property type="component" value="Unassembled WGS sequence"/>
</dbReference>
<dbReference type="EMBL" id="JACOOO010000043">
    <property type="protein sequence ID" value="MBC5630742.1"/>
    <property type="molecule type" value="Genomic_DNA"/>
</dbReference>
<evidence type="ECO:0000256" key="2">
    <source>
        <dbReference type="SAM" id="SignalP"/>
    </source>
</evidence>
<dbReference type="PANTHER" id="PTHR42928">
    <property type="entry name" value="TRICARBOXYLATE-BINDING PROTEIN"/>
    <property type="match status" value="1"/>
</dbReference>
<name>A0ABR7DHC0_9CLOT</name>
<evidence type="ECO:0000256" key="1">
    <source>
        <dbReference type="ARBA" id="ARBA00006987"/>
    </source>
</evidence>
<evidence type="ECO:0000313" key="3">
    <source>
        <dbReference type="EMBL" id="MBC5630742.1"/>
    </source>
</evidence>
<evidence type="ECO:0000313" key="4">
    <source>
        <dbReference type="Proteomes" id="UP000596929"/>
    </source>
</evidence>
<feature type="signal peptide" evidence="2">
    <location>
        <begin position="1"/>
        <end position="20"/>
    </location>
</feature>
<keyword evidence="4" id="KW-1185">Reference proteome</keyword>
<reference evidence="3 4" key="1">
    <citation type="submission" date="2020-08" db="EMBL/GenBank/DDBJ databases">
        <title>Genome public.</title>
        <authorList>
            <person name="Liu C."/>
            <person name="Sun Q."/>
        </authorList>
    </citation>
    <scope>NUCLEOTIDE SEQUENCE [LARGE SCALE GENOMIC DNA]</scope>
    <source>
        <strain evidence="3 4">NSJ-6</strain>
    </source>
</reference>
<gene>
    <name evidence="3" type="ORF">H8S20_17960</name>
</gene>
<dbReference type="CDD" id="cd07012">
    <property type="entry name" value="PBP2_Bug_TTT"/>
    <property type="match status" value="1"/>
</dbReference>
<dbReference type="PROSITE" id="PS51257">
    <property type="entry name" value="PROKAR_LIPOPROTEIN"/>
    <property type="match status" value="1"/>
</dbReference>
<dbReference type="Pfam" id="PF03401">
    <property type="entry name" value="TctC"/>
    <property type="match status" value="1"/>
</dbReference>
<accession>A0ABR7DHC0</accession>
<dbReference type="InterPro" id="IPR042100">
    <property type="entry name" value="Bug_dom1"/>
</dbReference>
<dbReference type="PANTHER" id="PTHR42928:SF5">
    <property type="entry name" value="BLR1237 PROTEIN"/>
    <property type="match status" value="1"/>
</dbReference>
<protein>
    <submittedName>
        <fullName evidence="3">Tripartite tricarboxylate transporter substrate binding protein</fullName>
    </submittedName>
</protein>
<comment type="similarity">
    <text evidence="1">Belongs to the UPF0065 (bug) family.</text>
</comment>
<dbReference type="Gene3D" id="3.40.190.150">
    <property type="entry name" value="Bordetella uptake gene, domain 1"/>
    <property type="match status" value="1"/>
</dbReference>
<dbReference type="RefSeq" id="WP_186860990.1">
    <property type="nucleotide sequence ID" value="NZ_JACOOO010000043.1"/>
</dbReference>
<comment type="caution">
    <text evidence="3">The sequence shown here is derived from an EMBL/GenBank/DDBJ whole genome shotgun (WGS) entry which is preliminary data.</text>
</comment>